<name>A0ABY4R360_9ACTN</name>
<dbReference type="InterPro" id="IPR004843">
    <property type="entry name" value="Calcineurin-like_PHP"/>
</dbReference>
<reference evidence="4" key="2">
    <citation type="submission" date="2022-05" db="EMBL/GenBank/DDBJ databases">
        <authorList>
            <person name="Kim J.-S."/>
            <person name="Lee K."/>
            <person name="Suh M."/>
            <person name="Eom M."/>
            <person name="Kim J.-S."/>
            <person name="Kim D.-S."/>
            <person name="Ko S.-H."/>
            <person name="Shin Y."/>
            <person name="Lee J.-S."/>
        </authorList>
    </citation>
    <scope>NUCLEOTIDE SEQUENCE</scope>
    <source>
        <strain evidence="4">N237</strain>
    </source>
</reference>
<keyword evidence="5" id="KW-1185">Reference proteome</keyword>
<feature type="domain" description="Purple acid phosphatase N-terminal" evidence="3">
    <location>
        <begin position="83"/>
        <end position="169"/>
    </location>
</feature>
<organism evidence="4 5">
    <name type="scientific">Jatrophihabitans telluris</name>
    <dbReference type="NCBI Taxonomy" id="2038343"/>
    <lineage>
        <taxon>Bacteria</taxon>
        <taxon>Bacillati</taxon>
        <taxon>Actinomycetota</taxon>
        <taxon>Actinomycetes</taxon>
        <taxon>Jatrophihabitantales</taxon>
        <taxon>Jatrophihabitantaceae</taxon>
        <taxon>Jatrophihabitans</taxon>
    </lineage>
</organism>
<dbReference type="Gene3D" id="3.60.21.10">
    <property type="match status" value="1"/>
</dbReference>
<evidence type="ECO:0000313" key="5">
    <source>
        <dbReference type="Proteomes" id="UP001056336"/>
    </source>
</evidence>
<evidence type="ECO:0000313" key="4">
    <source>
        <dbReference type="EMBL" id="UQX89596.1"/>
    </source>
</evidence>
<protein>
    <submittedName>
        <fullName evidence="4">Metallophosphoesterase family protein</fullName>
    </submittedName>
</protein>
<dbReference type="SUPFAM" id="SSF49363">
    <property type="entry name" value="Purple acid phosphatase, N-terminal domain"/>
    <property type="match status" value="1"/>
</dbReference>
<dbReference type="PROSITE" id="PS51318">
    <property type="entry name" value="TAT"/>
    <property type="match status" value="1"/>
</dbReference>
<dbReference type="PANTHER" id="PTHR22953">
    <property type="entry name" value="ACID PHOSPHATASE RELATED"/>
    <property type="match status" value="1"/>
</dbReference>
<dbReference type="Pfam" id="PF00149">
    <property type="entry name" value="Metallophos"/>
    <property type="match status" value="1"/>
</dbReference>
<dbReference type="InterPro" id="IPR008963">
    <property type="entry name" value="Purple_acid_Pase-like_N"/>
</dbReference>
<sequence>MTESDLPRMGVPAELMQRLSMAEQHEYLTRLRPSRRTLLRTGALAAGGTAVAGLLPATSAAASPTSPTLITSSTRHGTTVVPFARHLAFGADPRTQMRIAWQVPAIVKHPFVRLGRHPLDLGQKIPAEVRALHSEVPGAIAPVDQYYLHVELDRLLPGSRYFYGVGHDGFDPADAANLTSLGEFETAPRRKAHALSYTFTAFGDQGVSYDALANDTTLLGQHPKFHLHAGDIAYADPSGQGKPVSSTGANGTDVFDPRVWDNFLNQTELVAKQIPWMVATGNHDMEALYSPNGYGGQEARWDFPGNGPSKCPSVYSFIYGNVAYISLDANDVSNEIPANKGYSGGSQTAWLAERLYFLRTQPDVDFVVVYFHHCAYSTTNQHASEGGVRADWVPLFDKYKVDLVINGHNHVYERSDALRANAVTRSVAIGATVDPAEDGTMYVTAGGAGRSLYSFPVPDSYAGHEVAHGDVPSYYWDANGNKVTETIQWSRVRYTGYSFLAVDVAPAPHGRATTLTVRALAENGTEVDRFVIRRKAGEVGLASRGVPRPNENLSAS</sequence>
<accession>A0ABY4R360</accession>
<feature type="domain" description="Calcineurin-like phosphoesterase" evidence="2">
    <location>
        <begin position="199"/>
        <end position="412"/>
    </location>
</feature>
<evidence type="ECO:0000259" key="2">
    <source>
        <dbReference type="Pfam" id="PF00149"/>
    </source>
</evidence>
<reference evidence="4" key="1">
    <citation type="journal article" date="2018" name="Int. J. Syst. Evol. Microbiol.">
        <title>Jatrophihabitans telluris sp. nov., isolated from sediment soil of lava forest wetlands and the emended description of the genus Jatrophihabitans.</title>
        <authorList>
            <person name="Lee K.C."/>
            <person name="Suh M.K."/>
            <person name="Eom M.K."/>
            <person name="Kim K.K."/>
            <person name="Kim J.S."/>
            <person name="Kim D.S."/>
            <person name="Ko S.H."/>
            <person name="Shin Y.K."/>
            <person name="Lee J.S."/>
        </authorList>
    </citation>
    <scope>NUCLEOTIDE SEQUENCE</scope>
    <source>
        <strain evidence="4">N237</strain>
    </source>
</reference>
<dbReference type="SUPFAM" id="SSF56300">
    <property type="entry name" value="Metallo-dependent phosphatases"/>
    <property type="match status" value="1"/>
</dbReference>
<dbReference type="Gene3D" id="2.60.40.380">
    <property type="entry name" value="Purple acid phosphatase-like, N-terminal"/>
    <property type="match status" value="1"/>
</dbReference>
<dbReference type="EMBL" id="CP097332">
    <property type="protein sequence ID" value="UQX89596.1"/>
    <property type="molecule type" value="Genomic_DNA"/>
</dbReference>
<dbReference type="InterPro" id="IPR015914">
    <property type="entry name" value="PAPs_N"/>
</dbReference>
<gene>
    <name evidence="4" type="ORF">M6D93_06205</name>
</gene>
<dbReference type="Proteomes" id="UP001056336">
    <property type="component" value="Chromosome"/>
</dbReference>
<dbReference type="InterPro" id="IPR039331">
    <property type="entry name" value="PAPs-like"/>
</dbReference>
<keyword evidence="1" id="KW-0732">Signal</keyword>
<dbReference type="InterPro" id="IPR006311">
    <property type="entry name" value="TAT_signal"/>
</dbReference>
<dbReference type="Pfam" id="PF16656">
    <property type="entry name" value="Pur_ac_phosph_N"/>
    <property type="match status" value="1"/>
</dbReference>
<dbReference type="InterPro" id="IPR029052">
    <property type="entry name" value="Metallo-depent_PP-like"/>
</dbReference>
<evidence type="ECO:0000256" key="1">
    <source>
        <dbReference type="ARBA" id="ARBA00022729"/>
    </source>
</evidence>
<proteinExistence type="predicted"/>
<evidence type="ECO:0000259" key="3">
    <source>
        <dbReference type="Pfam" id="PF16656"/>
    </source>
</evidence>
<dbReference type="PANTHER" id="PTHR22953:SF153">
    <property type="entry name" value="PURPLE ACID PHOSPHATASE"/>
    <property type="match status" value="1"/>
</dbReference>